<name>A0A9P6GR20_9PLEO</name>
<gene>
    <name evidence="2" type="ORF">PMIN01_02209</name>
</gene>
<sequence length="154" mass="17026">MPFLTCYADPSSSQQRALRSSPPSSFAQHLPMALLHRPNLSQRIQSLVFSRAMHPNPTTSSVLTSSQRVNVHLPHPSLDLACSTILPCPACLRNTSTTCQTFQKPFMHDITPPRRPHPAKERRAGVHASPAVGTDPFLPHPTVPEDSLLRPGWR</sequence>
<evidence type="ECO:0000313" key="3">
    <source>
        <dbReference type="Proteomes" id="UP000756921"/>
    </source>
</evidence>
<reference evidence="2" key="1">
    <citation type="journal article" date="2020" name="Mol. Plant Microbe Interact.">
        <title>Genome Sequence of the Biocontrol Agent Coniothyrium minitans strain Conio (IMI 134523).</title>
        <authorList>
            <person name="Patel D."/>
            <person name="Shittu T.A."/>
            <person name="Baroncelli R."/>
            <person name="Muthumeenakshi S."/>
            <person name="Osborne T.H."/>
            <person name="Janganan T.K."/>
            <person name="Sreenivasaprasad S."/>
        </authorList>
    </citation>
    <scope>NUCLEOTIDE SEQUENCE</scope>
    <source>
        <strain evidence="2">Conio</strain>
    </source>
</reference>
<organism evidence="2 3">
    <name type="scientific">Paraphaeosphaeria minitans</name>
    <dbReference type="NCBI Taxonomy" id="565426"/>
    <lineage>
        <taxon>Eukaryota</taxon>
        <taxon>Fungi</taxon>
        <taxon>Dikarya</taxon>
        <taxon>Ascomycota</taxon>
        <taxon>Pezizomycotina</taxon>
        <taxon>Dothideomycetes</taxon>
        <taxon>Pleosporomycetidae</taxon>
        <taxon>Pleosporales</taxon>
        <taxon>Massarineae</taxon>
        <taxon>Didymosphaeriaceae</taxon>
        <taxon>Paraphaeosphaeria</taxon>
    </lineage>
</organism>
<proteinExistence type="predicted"/>
<protein>
    <submittedName>
        <fullName evidence="2">Uncharacterized protein</fullName>
    </submittedName>
</protein>
<dbReference type="Proteomes" id="UP000756921">
    <property type="component" value="Unassembled WGS sequence"/>
</dbReference>
<feature type="region of interest" description="Disordered" evidence="1">
    <location>
        <begin position="106"/>
        <end position="154"/>
    </location>
</feature>
<dbReference type="AlphaFoldDB" id="A0A9P6GR20"/>
<evidence type="ECO:0000256" key="1">
    <source>
        <dbReference type="SAM" id="MobiDB-lite"/>
    </source>
</evidence>
<accession>A0A9P6GR20</accession>
<dbReference type="EMBL" id="WJXW01000002">
    <property type="protein sequence ID" value="KAF9739575.1"/>
    <property type="molecule type" value="Genomic_DNA"/>
</dbReference>
<comment type="caution">
    <text evidence="2">The sequence shown here is derived from an EMBL/GenBank/DDBJ whole genome shotgun (WGS) entry which is preliminary data.</text>
</comment>
<evidence type="ECO:0000313" key="2">
    <source>
        <dbReference type="EMBL" id="KAF9739575.1"/>
    </source>
</evidence>
<keyword evidence="3" id="KW-1185">Reference proteome</keyword>